<sequence length="71" mass="7669">MTFNLVLDGPAEGDQVEEHGGIRFVVEDDLFNQFGPFVLTSIRSGPQVFLQLKGEKQPAFSGGCDSCSSCD</sequence>
<dbReference type="AlphaFoldDB" id="A0A0W8E5X9"/>
<gene>
    <name evidence="1" type="ORF">ASZ90_018517</name>
</gene>
<name>A0A0W8E5X9_9ZZZZ</name>
<dbReference type="EMBL" id="LNQE01001860">
    <property type="protein sequence ID" value="KUG04071.1"/>
    <property type="molecule type" value="Genomic_DNA"/>
</dbReference>
<reference evidence="1" key="1">
    <citation type="journal article" date="2015" name="Proc. Natl. Acad. Sci. U.S.A.">
        <title>Networks of energetic and metabolic interactions define dynamics in microbial communities.</title>
        <authorList>
            <person name="Embree M."/>
            <person name="Liu J.K."/>
            <person name="Al-Bassam M.M."/>
            <person name="Zengler K."/>
        </authorList>
    </citation>
    <scope>NUCLEOTIDE SEQUENCE</scope>
</reference>
<organism evidence="1">
    <name type="scientific">hydrocarbon metagenome</name>
    <dbReference type="NCBI Taxonomy" id="938273"/>
    <lineage>
        <taxon>unclassified sequences</taxon>
        <taxon>metagenomes</taxon>
        <taxon>ecological metagenomes</taxon>
    </lineage>
</organism>
<proteinExistence type="predicted"/>
<comment type="caution">
    <text evidence="1">The sequence shown here is derived from an EMBL/GenBank/DDBJ whole genome shotgun (WGS) entry which is preliminary data.</text>
</comment>
<accession>A0A0W8E5X9</accession>
<evidence type="ECO:0000313" key="1">
    <source>
        <dbReference type="EMBL" id="KUG04071.1"/>
    </source>
</evidence>
<protein>
    <submittedName>
        <fullName evidence="1">Uncharacterized protein</fullName>
    </submittedName>
</protein>